<feature type="region of interest" description="Disordered" evidence="2">
    <location>
        <begin position="1"/>
        <end position="153"/>
    </location>
</feature>
<organism evidence="3 4">
    <name type="scientific">Leptobrachium leishanense</name>
    <name type="common">Leishan spiny toad</name>
    <dbReference type="NCBI Taxonomy" id="445787"/>
    <lineage>
        <taxon>Eukaryota</taxon>
        <taxon>Metazoa</taxon>
        <taxon>Chordata</taxon>
        <taxon>Craniata</taxon>
        <taxon>Vertebrata</taxon>
        <taxon>Euteleostomi</taxon>
        <taxon>Amphibia</taxon>
        <taxon>Batrachia</taxon>
        <taxon>Anura</taxon>
        <taxon>Pelobatoidea</taxon>
        <taxon>Megophryidae</taxon>
        <taxon>Leptobrachium</taxon>
    </lineage>
</organism>
<reference evidence="3" key="1">
    <citation type="submission" date="2025-08" db="UniProtKB">
        <authorList>
            <consortium name="Ensembl"/>
        </authorList>
    </citation>
    <scope>IDENTIFICATION</scope>
</reference>
<feature type="compositionally biased region" description="Low complexity" evidence="2">
    <location>
        <begin position="124"/>
        <end position="135"/>
    </location>
</feature>
<dbReference type="PANTHER" id="PTHR15304">
    <property type="entry name" value="MYOD FAMILY INHIBITOR"/>
    <property type="match status" value="1"/>
</dbReference>
<evidence type="ECO:0000313" key="3">
    <source>
        <dbReference type="Ensembl" id="ENSLLEP00000001281.1"/>
    </source>
</evidence>
<reference evidence="3" key="2">
    <citation type="submission" date="2025-09" db="UniProtKB">
        <authorList>
            <consortium name="Ensembl"/>
        </authorList>
    </citation>
    <scope>IDENTIFICATION</scope>
</reference>
<evidence type="ECO:0000256" key="1">
    <source>
        <dbReference type="ARBA" id="ARBA00025778"/>
    </source>
</evidence>
<dbReference type="GO" id="GO:0010468">
    <property type="term" value="P:regulation of gene expression"/>
    <property type="evidence" value="ECO:0007669"/>
    <property type="project" value="UniProtKB-ARBA"/>
</dbReference>
<feature type="compositionally biased region" description="Polar residues" evidence="2">
    <location>
        <begin position="37"/>
        <end position="46"/>
    </location>
</feature>
<evidence type="ECO:0000256" key="2">
    <source>
        <dbReference type="SAM" id="MobiDB-lite"/>
    </source>
</evidence>
<dbReference type="InterPro" id="IPR026134">
    <property type="entry name" value="MDFI/MDFIC"/>
</dbReference>
<dbReference type="AlphaFoldDB" id="A0A8C5LK02"/>
<feature type="compositionally biased region" description="Polar residues" evidence="2">
    <location>
        <begin position="73"/>
        <end position="82"/>
    </location>
</feature>
<dbReference type="OrthoDB" id="8958154at2759"/>
<dbReference type="Pfam" id="PF15316">
    <property type="entry name" value="MDFI"/>
    <property type="match status" value="1"/>
</dbReference>
<dbReference type="Ensembl" id="ENSLLET00000001346.1">
    <property type="protein sequence ID" value="ENSLLEP00000001281.1"/>
    <property type="gene ID" value="ENSLLEG00000000830.1"/>
</dbReference>
<accession>A0A8C5LK02</accession>
<feature type="compositionally biased region" description="Polar residues" evidence="2">
    <location>
        <begin position="105"/>
        <end position="117"/>
    </location>
</feature>
<dbReference type="GeneTree" id="ENSGT00940000160187"/>
<evidence type="ECO:0000313" key="4">
    <source>
        <dbReference type="Proteomes" id="UP000694569"/>
    </source>
</evidence>
<comment type="similarity">
    <text evidence="1">Belongs to the MDFI family.</text>
</comment>
<keyword evidence="4" id="KW-1185">Reference proteome</keyword>
<proteinExistence type="inferred from homology"/>
<protein>
    <submittedName>
        <fullName evidence="3">MyoD family inhibitor</fullName>
    </submittedName>
</protein>
<gene>
    <name evidence="3" type="primary">MDFI</name>
</gene>
<name>A0A8C5LK02_9ANUR</name>
<dbReference type="PANTHER" id="PTHR15304:SF1">
    <property type="entry name" value="MYOD FAMILY INHIBITOR"/>
    <property type="match status" value="1"/>
</dbReference>
<sequence>MSRDTYTPTPAPCAPNLNPDSLLPTEDEVSDEPIPIPSNNGSTQHAVVTEEPKNTYSLIPTEDEASDEPILIPSNNGSTQHPVVTEAPKNTYPSSIRPPIINAPKITNGSTGQSKPDTPNGCLKQSGGPKKSSSQTRLKKQVSRVSNDGAEPPSLPPGYEKDCCVQCTLALLFCQFLSLCNLFLDVLTCGSCSADSSEFCCSCCSIEACPDCSDSCGTDCGIVDACCESADCLEICMECCGLCFSN</sequence>
<dbReference type="Proteomes" id="UP000694569">
    <property type="component" value="Unplaced"/>
</dbReference>